<reference evidence="2" key="1">
    <citation type="submission" date="2023-07" db="EMBL/GenBank/DDBJ databases">
        <title>30 novel species of actinomycetes from the DSMZ collection.</title>
        <authorList>
            <person name="Nouioui I."/>
        </authorList>
    </citation>
    <scope>NUCLEOTIDE SEQUENCE [LARGE SCALE GENOMIC DNA]</scope>
    <source>
        <strain evidence="2">DSM 41699</strain>
    </source>
</reference>
<dbReference type="Proteomes" id="UP001183809">
    <property type="component" value="Unassembled WGS sequence"/>
</dbReference>
<evidence type="ECO:0000313" key="2">
    <source>
        <dbReference type="Proteomes" id="UP001183809"/>
    </source>
</evidence>
<protein>
    <submittedName>
        <fullName evidence="1">Uncharacterized protein</fullName>
    </submittedName>
</protein>
<dbReference type="EMBL" id="JAVREY010000006">
    <property type="protein sequence ID" value="MDT0462984.1"/>
    <property type="molecule type" value="Genomic_DNA"/>
</dbReference>
<gene>
    <name evidence="1" type="ORF">RM764_08145</name>
</gene>
<keyword evidence="2" id="KW-1185">Reference proteome</keyword>
<accession>A0ABU2TPY6</accession>
<sequence>MRAEELSVSVSPQALKPGTYCLLGGPGQSTCEVIQVSVGEPLPDEPRRIRRGMFGTIASPHPAGTVVTVVTAERIDDWALWSRDDAARQADS</sequence>
<evidence type="ECO:0000313" key="1">
    <source>
        <dbReference type="EMBL" id="MDT0462984.1"/>
    </source>
</evidence>
<comment type="caution">
    <text evidence="1">The sequence shown here is derived from an EMBL/GenBank/DDBJ whole genome shotgun (WGS) entry which is preliminary data.</text>
</comment>
<proteinExistence type="predicted"/>
<organism evidence="1 2">
    <name type="scientific">Streptomyces gibsoniae</name>
    <dbReference type="NCBI Taxonomy" id="3075529"/>
    <lineage>
        <taxon>Bacteria</taxon>
        <taxon>Bacillati</taxon>
        <taxon>Actinomycetota</taxon>
        <taxon>Actinomycetes</taxon>
        <taxon>Kitasatosporales</taxon>
        <taxon>Streptomycetaceae</taxon>
        <taxon>Streptomyces</taxon>
    </lineage>
</organism>
<dbReference type="RefSeq" id="WP_311693427.1">
    <property type="nucleotide sequence ID" value="NZ_JAVREY010000006.1"/>
</dbReference>
<name>A0ABU2TPY6_9ACTN</name>